<dbReference type="RefSeq" id="WP_194704019.1">
    <property type="nucleotide sequence ID" value="NZ_JADKNH010000020.1"/>
</dbReference>
<evidence type="ECO:0000313" key="3">
    <source>
        <dbReference type="Proteomes" id="UP000614200"/>
    </source>
</evidence>
<dbReference type="InterPro" id="IPR036388">
    <property type="entry name" value="WH-like_DNA-bd_sf"/>
</dbReference>
<dbReference type="Pfam" id="PF03551">
    <property type="entry name" value="PadR"/>
    <property type="match status" value="1"/>
</dbReference>
<feature type="domain" description="Transcription regulator PadR N-terminal" evidence="1">
    <location>
        <begin position="16"/>
        <end position="88"/>
    </location>
</feature>
<comment type="caution">
    <text evidence="2">The sequence shown here is derived from an EMBL/GenBank/DDBJ whole genome shotgun (WGS) entry which is preliminary data.</text>
</comment>
<reference evidence="2 3" key="1">
    <citation type="submission" date="2020-11" db="EMBL/GenBank/DDBJ databases">
        <title>Fusibacter basophilias sp. nov.</title>
        <authorList>
            <person name="Qiu D."/>
        </authorList>
    </citation>
    <scope>NUCLEOTIDE SEQUENCE [LARGE SCALE GENOMIC DNA]</scope>
    <source>
        <strain evidence="2 3">Q10-2</strain>
    </source>
</reference>
<protein>
    <submittedName>
        <fullName evidence="2">Helix-turn-helix transcriptional regulator</fullName>
    </submittedName>
</protein>
<accession>A0ABR9ZZA4</accession>
<dbReference type="InterPro" id="IPR036390">
    <property type="entry name" value="WH_DNA-bd_sf"/>
</dbReference>
<sequence>MATDKSGLTGNTTLLILKLLEDQDMYGYQMIETLSRRSNEMFNLKAGTLYPILHGLENEGMVESYEDRIEGERMRKYYHITDKGRKRLIDKNAEWKEYVSAVNQVLNGGLSYASV</sequence>
<gene>
    <name evidence="2" type="ORF">ISU02_22015</name>
</gene>
<organism evidence="2 3">
    <name type="scientific">Fusibacter ferrireducens</name>
    <dbReference type="NCBI Taxonomy" id="2785058"/>
    <lineage>
        <taxon>Bacteria</taxon>
        <taxon>Bacillati</taxon>
        <taxon>Bacillota</taxon>
        <taxon>Clostridia</taxon>
        <taxon>Eubacteriales</taxon>
        <taxon>Eubacteriales Family XII. Incertae Sedis</taxon>
        <taxon>Fusibacter</taxon>
    </lineage>
</organism>
<dbReference type="InterPro" id="IPR005149">
    <property type="entry name" value="Tscrpt_reg_PadR_N"/>
</dbReference>
<dbReference type="EMBL" id="JADKNH010000020">
    <property type="protein sequence ID" value="MBF4695782.1"/>
    <property type="molecule type" value="Genomic_DNA"/>
</dbReference>
<dbReference type="Gene3D" id="1.10.10.10">
    <property type="entry name" value="Winged helix-like DNA-binding domain superfamily/Winged helix DNA-binding domain"/>
    <property type="match status" value="1"/>
</dbReference>
<proteinExistence type="predicted"/>
<evidence type="ECO:0000259" key="1">
    <source>
        <dbReference type="Pfam" id="PF03551"/>
    </source>
</evidence>
<name>A0ABR9ZZA4_9FIRM</name>
<dbReference type="PANTHER" id="PTHR43252">
    <property type="entry name" value="TRANSCRIPTIONAL REGULATOR YQJI"/>
    <property type="match status" value="1"/>
</dbReference>
<dbReference type="Proteomes" id="UP000614200">
    <property type="component" value="Unassembled WGS sequence"/>
</dbReference>
<evidence type="ECO:0000313" key="2">
    <source>
        <dbReference type="EMBL" id="MBF4695782.1"/>
    </source>
</evidence>
<dbReference type="PANTHER" id="PTHR43252:SF7">
    <property type="entry name" value="TRANSCRIPTIONAL REGULATOR YQJI"/>
    <property type="match status" value="1"/>
</dbReference>
<dbReference type="SUPFAM" id="SSF46785">
    <property type="entry name" value="Winged helix' DNA-binding domain"/>
    <property type="match status" value="1"/>
</dbReference>
<keyword evidence="3" id="KW-1185">Reference proteome</keyword>